<evidence type="ECO:0000256" key="1">
    <source>
        <dbReference type="ARBA" id="ARBA00006479"/>
    </source>
</evidence>
<dbReference type="AlphaFoldDB" id="A0A084SEI0"/>
<dbReference type="InterPro" id="IPR036388">
    <property type="entry name" value="WH-like_DNA-bd_sf"/>
</dbReference>
<dbReference type="InterPro" id="IPR000600">
    <property type="entry name" value="ROK"/>
</dbReference>
<dbReference type="CDD" id="cd24076">
    <property type="entry name" value="ASKHA_ATPase_ROK_BsXylR-like"/>
    <property type="match status" value="1"/>
</dbReference>
<name>A0A084SEI0_9BACT</name>
<gene>
    <name evidence="2" type="ORF">Q664_51735</name>
</gene>
<evidence type="ECO:0000313" key="3">
    <source>
        <dbReference type="Proteomes" id="UP000028547"/>
    </source>
</evidence>
<dbReference type="Pfam" id="PF13412">
    <property type="entry name" value="HTH_24"/>
    <property type="match status" value="1"/>
</dbReference>
<accession>A0A084SEI0</accession>
<comment type="similarity">
    <text evidence="1">Belongs to the ROK (NagC/XylR) family.</text>
</comment>
<evidence type="ECO:0000313" key="2">
    <source>
        <dbReference type="EMBL" id="KFA86865.1"/>
    </source>
</evidence>
<dbReference type="RefSeq" id="WP_043414333.1">
    <property type="nucleotide sequence ID" value="NZ_JPMI01000423.1"/>
</dbReference>
<comment type="caution">
    <text evidence="2">The sequence shown here is derived from an EMBL/GenBank/DDBJ whole genome shotgun (WGS) entry which is preliminary data.</text>
</comment>
<organism evidence="2 3">
    <name type="scientific">Archangium violaceum Cb vi76</name>
    <dbReference type="NCBI Taxonomy" id="1406225"/>
    <lineage>
        <taxon>Bacteria</taxon>
        <taxon>Pseudomonadati</taxon>
        <taxon>Myxococcota</taxon>
        <taxon>Myxococcia</taxon>
        <taxon>Myxococcales</taxon>
        <taxon>Cystobacterineae</taxon>
        <taxon>Archangiaceae</taxon>
        <taxon>Archangium</taxon>
    </lineage>
</organism>
<protein>
    <submittedName>
        <fullName evidence="2">ROK family transcriptional regulator</fullName>
    </submittedName>
</protein>
<dbReference type="EMBL" id="JPMI01000423">
    <property type="protein sequence ID" value="KFA86865.1"/>
    <property type="molecule type" value="Genomic_DNA"/>
</dbReference>
<reference evidence="2 3" key="1">
    <citation type="submission" date="2014-07" db="EMBL/GenBank/DDBJ databases">
        <title>Draft Genome Sequence of Gephyronic Acid Producer, Cystobacter violaceus Strain Cb vi76.</title>
        <authorList>
            <person name="Stevens D.C."/>
            <person name="Young J."/>
            <person name="Carmichael R."/>
            <person name="Tan J."/>
            <person name="Taylor R.E."/>
        </authorList>
    </citation>
    <scope>NUCLEOTIDE SEQUENCE [LARGE SCALE GENOMIC DNA]</scope>
    <source>
        <strain evidence="2 3">Cb vi76</strain>
    </source>
</reference>
<dbReference type="Pfam" id="PF00480">
    <property type="entry name" value="ROK"/>
    <property type="match status" value="1"/>
</dbReference>
<dbReference type="PANTHER" id="PTHR18964:SF149">
    <property type="entry name" value="BIFUNCTIONAL UDP-N-ACETYLGLUCOSAMINE 2-EPIMERASE_N-ACETYLMANNOSAMINE KINASE"/>
    <property type="match status" value="1"/>
</dbReference>
<dbReference type="Gene3D" id="1.10.10.10">
    <property type="entry name" value="Winged helix-like DNA-binding domain superfamily/Winged helix DNA-binding domain"/>
    <property type="match status" value="1"/>
</dbReference>
<proteinExistence type="inferred from homology"/>
<dbReference type="PANTHER" id="PTHR18964">
    <property type="entry name" value="ROK (REPRESSOR, ORF, KINASE) FAMILY"/>
    <property type="match status" value="1"/>
</dbReference>
<sequence length="410" mass="43358">MKVGTADTATTVDAAGMRAQNSSLLLNMIWREQQLSRAEIARRTELSPSTVSAIVADLEHSGLVRNIGAGVSRGGRRPTLIGFCDDAFSIIGVEMGATHVTVVLTDLRGRVRAHRHSPHAVREDPKGTLQKVRELVQECLDAERVPRRSVLGMGVAVPSPVHPSTPGKLSPLIVPAWRDYDVQESLKSAFNMPVFVDNDANLGALSERYWGAGVGGEDLTYIKLGTGIGAGFIIHGDVYRGSGGTAGEISHIAVDPAGQQCVCGLRGCLVTLIGTGPLLERARELMGPRGRRAPTVRELVEGARSGEAAARQVIDSLGHYLGIAVAGLLNLLNPAIVVLGGEISSVGDLLLDPLRASVRKRALSTSMAETRIVTSALGDRAIAVGAATLVLQAALRDRSLFPLQHVRKTA</sequence>
<dbReference type="Gene3D" id="3.30.420.40">
    <property type="match status" value="2"/>
</dbReference>
<dbReference type="InterPro" id="IPR036390">
    <property type="entry name" value="WH_DNA-bd_sf"/>
</dbReference>
<dbReference type="InterPro" id="IPR043129">
    <property type="entry name" value="ATPase_NBD"/>
</dbReference>
<dbReference type="Proteomes" id="UP000028547">
    <property type="component" value="Unassembled WGS sequence"/>
</dbReference>
<dbReference type="SUPFAM" id="SSF53067">
    <property type="entry name" value="Actin-like ATPase domain"/>
    <property type="match status" value="1"/>
</dbReference>
<dbReference type="SUPFAM" id="SSF46785">
    <property type="entry name" value="Winged helix' DNA-binding domain"/>
    <property type="match status" value="1"/>
</dbReference>